<sequence length="324" mass="36421">MKAREKLFVAVYVLFLVVLYLLSSTDLIIKERRQEICPISIVADTTSDEYYVNFKKGMDQAGIEFHADVRFVTLYEENQTDQQIDLLMREQQDGARVLISVAVDETSLENALADKQISVPIVVIGTELPMDKVSAVVMTDTYEMGKTLARKAIEENEPDVRFYVFGGEKENSKVRRFYDGISSALEKEGRTAIRISDPGEGENFRSTIESLVYPESGTAVILALDPKSLEMTADILAGSSVYQTYVKGLYGRGTTVKILNELDKGIIRGVCVTDEFSLGYLSVRQAVAVAKNQTVQDPIVLPNYYIEKEDLRNPKYEKMLYPIE</sequence>
<dbReference type="Proteomes" id="UP001198962">
    <property type="component" value="Unassembled WGS sequence"/>
</dbReference>
<dbReference type="SUPFAM" id="SSF53822">
    <property type="entry name" value="Periplasmic binding protein-like I"/>
    <property type="match status" value="1"/>
</dbReference>
<dbReference type="RefSeq" id="WP_308451744.1">
    <property type="nucleotide sequence ID" value="NZ_JAJEPU010000036.1"/>
</dbReference>
<dbReference type="PANTHER" id="PTHR30036:SF7">
    <property type="entry name" value="ABC TRANSPORTER PERIPLASMIC-BINDING PROTEIN YPHF"/>
    <property type="match status" value="1"/>
</dbReference>
<comment type="similarity">
    <text evidence="2">Belongs to the bacterial solute-binding protein 2 family.</text>
</comment>
<comment type="subcellular location">
    <subcellularLocation>
        <location evidence="1">Cell envelope</location>
    </subcellularLocation>
</comment>
<reference evidence="4" key="1">
    <citation type="submission" date="2021-10" db="EMBL/GenBank/DDBJ databases">
        <title>Anaerobic single-cell dispensing facilitates the cultivation of human gut bacteria.</title>
        <authorList>
            <person name="Afrizal A."/>
        </authorList>
    </citation>
    <scope>NUCLEOTIDE SEQUENCE</scope>
    <source>
        <strain evidence="4">CLA-AA-H274</strain>
    </source>
</reference>
<gene>
    <name evidence="4" type="ORF">LKD32_11240</name>
</gene>
<protein>
    <submittedName>
        <fullName evidence="4">Substrate-binding domain-containing protein</fullName>
    </submittedName>
</protein>
<dbReference type="GO" id="GO:0030246">
    <property type="term" value="F:carbohydrate binding"/>
    <property type="evidence" value="ECO:0007669"/>
    <property type="project" value="TreeGrafter"/>
</dbReference>
<keyword evidence="5" id="KW-1185">Reference proteome</keyword>
<dbReference type="Pfam" id="PF13407">
    <property type="entry name" value="Peripla_BP_4"/>
    <property type="match status" value="1"/>
</dbReference>
<dbReference type="EMBL" id="JAJEPU010000036">
    <property type="protein sequence ID" value="MCC2165435.1"/>
    <property type="molecule type" value="Genomic_DNA"/>
</dbReference>
<dbReference type="Gene3D" id="3.40.50.2300">
    <property type="match status" value="2"/>
</dbReference>
<evidence type="ECO:0000256" key="2">
    <source>
        <dbReference type="ARBA" id="ARBA00007639"/>
    </source>
</evidence>
<accession>A0AAE3DIV2</accession>
<evidence type="ECO:0000259" key="3">
    <source>
        <dbReference type="Pfam" id="PF13407"/>
    </source>
</evidence>
<dbReference type="InterPro" id="IPR025997">
    <property type="entry name" value="SBP_2_dom"/>
</dbReference>
<evidence type="ECO:0000313" key="4">
    <source>
        <dbReference type="EMBL" id="MCC2165435.1"/>
    </source>
</evidence>
<organism evidence="4 5">
    <name type="scientific">Brotaphodocola catenula</name>
    <dbReference type="NCBI Taxonomy" id="2885361"/>
    <lineage>
        <taxon>Bacteria</taxon>
        <taxon>Bacillati</taxon>
        <taxon>Bacillota</taxon>
        <taxon>Clostridia</taxon>
        <taxon>Lachnospirales</taxon>
        <taxon>Lachnospiraceae</taxon>
        <taxon>Brotaphodocola</taxon>
    </lineage>
</organism>
<comment type="caution">
    <text evidence="4">The sequence shown here is derived from an EMBL/GenBank/DDBJ whole genome shotgun (WGS) entry which is preliminary data.</text>
</comment>
<dbReference type="PANTHER" id="PTHR30036">
    <property type="entry name" value="D-XYLOSE-BINDING PERIPLASMIC PROTEIN"/>
    <property type="match status" value="1"/>
</dbReference>
<dbReference type="InterPro" id="IPR028082">
    <property type="entry name" value="Peripla_BP_I"/>
</dbReference>
<dbReference type="InterPro" id="IPR050555">
    <property type="entry name" value="Bact_Solute-Bind_Prot2"/>
</dbReference>
<evidence type="ECO:0000313" key="5">
    <source>
        <dbReference type="Proteomes" id="UP001198962"/>
    </source>
</evidence>
<proteinExistence type="inferred from homology"/>
<evidence type="ECO:0000256" key="1">
    <source>
        <dbReference type="ARBA" id="ARBA00004196"/>
    </source>
</evidence>
<name>A0AAE3DIV2_9FIRM</name>
<dbReference type="GO" id="GO:0030288">
    <property type="term" value="C:outer membrane-bounded periplasmic space"/>
    <property type="evidence" value="ECO:0007669"/>
    <property type="project" value="TreeGrafter"/>
</dbReference>
<dbReference type="AlphaFoldDB" id="A0AAE3DIV2"/>
<feature type="domain" description="Periplasmic binding protein" evidence="3">
    <location>
        <begin position="39"/>
        <end position="293"/>
    </location>
</feature>